<feature type="compositionally biased region" description="Basic residues" evidence="1">
    <location>
        <begin position="70"/>
        <end position="83"/>
    </location>
</feature>
<organism evidence="2 3">
    <name type="scientific">Phrynocephalus forsythii</name>
    <dbReference type="NCBI Taxonomy" id="171643"/>
    <lineage>
        <taxon>Eukaryota</taxon>
        <taxon>Metazoa</taxon>
        <taxon>Chordata</taxon>
        <taxon>Craniata</taxon>
        <taxon>Vertebrata</taxon>
        <taxon>Euteleostomi</taxon>
        <taxon>Lepidosauria</taxon>
        <taxon>Squamata</taxon>
        <taxon>Bifurcata</taxon>
        <taxon>Unidentata</taxon>
        <taxon>Episquamata</taxon>
        <taxon>Toxicofera</taxon>
        <taxon>Iguania</taxon>
        <taxon>Acrodonta</taxon>
        <taxon>Agamidae</taxon>
        <taxon>Agaminae</taxon>
        <taxon>Phrynocephalus</taxon>
    </lineage>
</organism>
<dbReference type="Proteomes" id="UP001142489">
    <property type="component" value="Unassembled WGS sequence"/>
</dbReference>
<reference evidence="2" key="1">
    <citation type="journal article" date="2023" name="DNA Res.">
        <title>Chromosome-level genome assembly of Phrynocephalus forsythii using third-generation DNA sequencing and Hi-C analysis.</title>
        <authorList>
            <person name="Qi Y."/>
            <person name="Zhao W."/>
            <person name="Zhao Y."/>
            <person name="Niu C."/>
            <person name="Cao S."/>
            <person name="Zhang Y."/>
        </authorList>
    </citation>
    <scope>NUCLEOTIDE SEQUENCE</scope>
    <source>
        <tissue evidence="2">Muscle</tissue>
    </source>
</reference>
<keyword evidence="3" id="KW-1185">Reference proteome</keyword>
<evidence type="ECO:0008006" key="4">
    <source>
        <dbReference type="Google" id="ProtNLM"/>
    </source>
</evidence>
<feature type="compositionally biased region" description="Basic and acidic residues" evidence="1">
    <location>
        <begin position="48"/>
        <end position="64"/>
    </location>
</feature>
<feature type="region of interest" description="Disordered" evidence="1">
    <location>
        <begin position="1"/>
        <end position="85"/>
    </location>
</feature>
<dbReference type="PANTHER" id="PTHR22444">
    <property type="entry name" value="GLUTAMATE-RICH PROTEIN 1"/>
    <property type="match status" value="1"/>
</dbReference>
<name>A0A9Q1B6D4_9SAUR</name>
<evidence type="ECO:0000313" key="2">
    <source>
        <dbReference type="EMBL" id="KAJ7340899.1"/>
    </source>
</evidence>
<dbReference type="OrthoDB" id="6151351at2759"/>
<feature type="compositionally biased region" description="Basic and acidic residues" evidence="1">
    <location>
        <begin position="1"/>
        <end position="15"/>
    </location>
</feature>
<proteinExistence type="predicted"/>
<evidence type="ECO:0000256" key="1">
    <source>
        <dbReference type="SAM" id="MobiDB-lite"/>
    </source>
</evidence>
<dbReference type="PANTHER" id="PTHR22444:SF1">
    <property type="entry name" value="GLUTAMATE-RICH PROTEIN 1"/>
    <property type="match status" value="1"/>
</dbReference>
<gene>
    <name evidence="2" type="ORF">JRQ81_004186</name>
</gene>
<dbReference type="AlphaFoldDB" id="A0A9Q1B6D4"/>
<evidence type="ECO:0000313" key="3">
    <source>
        <dbReference type="Proteomes" id="UP001142489"/>
    </source>
</evidence>
<dbReference type="InterPro" id="IPR026719">
    <property type="entry name" value="ERICH1"/>
</dbReference>
<feature type="compositionally biased region" description="Basic residues" evidence="1">
    <location>
        <begin position="21"/>
        <end position="32"/>
    </location>
</feature>
<sequence>MLRRSLEDSAEREENGQGQTQRKRHRRKKRKSGLQNPDRLQRGPAGCEEPKNLIEENVQLEHSEGSNLSRNKKRKMKKKRLKEKMRAAGLRMKPAAIDFMYKPETEGRTDFEEAHKKVNDILDFLQATQEIYFSEKPSKCPESAVSSQSVCEVLQSLESHTTSSSDITLLHRMKCLVLLQDVERLRGVVEEFHAGTLMPPDQAKAISSLFLYWVTDILPGKDRKEVESTCPSVPS</sequence>
<protein>
    <recommendedName>
        <fullName evidence="4">Glutamate-rich protein 1</fullName>
    </recommendedName>
</protein>
<accession>A0A9Q1B6D4</accession>
<dbReference type="EMBL" id="JAPFRF010000002">
    <property type="protein sequence ID" value="KAJ7340899.1"/>
    <property type="molecule type" value="Genomic_DNA"/>
</dbReference>
<comment type="caution">
    <text evidence="2">The sequence shown here is derived from an EMBL/GenBank/DDBJ whole genome shotgun (WGS) entry which is preliminary data.</text>
</comment>